<dbReference type="RefSeq" id="WP_187720799.1">
    <property type="nucleotide sequence ID" value="NZ_BAABBL010000005.1"/>
</dbReference>
<evidence type="ECO:0000259" key="2">
    <source>
        <dbReference type="Pfam" id="PF13548"/>
    </source>
</evidence>
<name>A0A7H0H554_9ACTN</name>
<feature type="transmembrane region" description="Helical" evidence="1">
    <location>
        <begin position="96"/>
        <end position="115"/>
    </location>
</feature>
<dbReference type="InterPro" id="IPR025196">
    <property type="entry name" value="DUF4126"/>
</dbReference>
<gene>
    <name evidence="3" type="ORF">H9L22_16190</name>
</gene>
<feature type="transmembrane region" description="Helical" evidence="1">
    <location>
        <begin position="151"/>
        <end position="177"/>
    </location>
</feature>
<feature type="transmembrane region" description="Helical" evidence="1">
    <location>
        <begin position="12"/>
        <end position="32"/>
    </location>
</feature>
<dbReference type="EMBL" id="CP060789">
    <property type="protein sequence ID" value="QNP55670.1"/>
    <property type="molecule type" value="Genomic_DNA"/>
</dbReference>
<evidence type="ECO:0000256" key="1">
    <source>
        <dbReference type="SAM" id="Phobius"/>
    </source>
</evidence>
<reference evidence="3 4" key="1">
    <citation type="submission" date="2020-08" db="EMBL/GenBank/DDBJ databases">
        <title>Genome sequence of Tessaracoccus defluvii JCM 17540T.</title>
        <authorList>
            <person name="Hyun D.-W."/>
            <person name="Bae J.-W."/>
        </authorList>
    </citation>
    <scope>NUCLEOTIDE SEQUENCE [LARGE SCALE GENOMIC DNA]</scope>
    <source>
        <strain evidence="3 4">JCM 17540</strain>
    </source>
</reference>
<keyword evidence="4" id="KW-1185">Reference proteome</keyword>
<keyword evidence="1" id="KW-0472">Membrane</keyword>
<keyword evidence="1" id="KW-1133">Transmembrane helix</keyword>
<organism evidence="3 4">
    <name type="scientific">Tessaracoccus defluvii</name>
    <dbReference type="NCBI Taxonomy" id="1285901"/>
    <lineage>
        <taxon>Bacteria</taxon>
        <taxon>Bacillati</taxon>
        <taxon>Actinomycetota</taxon>
        <taxon>Actinomycetes</taxon>
        <taxon>Propionibacteriales</taxon>
        <taxon>Propionibacteriaceae</taxon>
        <taxon>Tessaracoccus</taxon>
    </lineage>
</organism>
<dbReference type="AlphaFoldDB" id="A0A7H0H554"/>
<sequence length="203" mass="20821">MELLPMTFAAGWASGINAYATVFVLGLLGRFLGSEGVPAGFERTDVLIVMGVLALVEFVADKVPIVDSVWDVPSTVIRPIAGAVIGALIAGAQGDLVTITLAAVGGITALISHLAKAGVRLAVNSSPEPVTNVGASVAGDVGVVGVTTLAVLYPVAAAVIAAILLLLTLGLGMLLAARIRKGWHWLRDRWGRGGESETYRSSP</sequence>
<dbReference type="Proteomes" id="UP000516117">
    <property type="component" value="Chromosome"/>
</dbReference>
<dbReference type="KEGG" id="tdf:H9L22_16190"/>
<keyword evidence="1" id="KW-0812">Transmembrane</keyword>
<proteinExistence type="predicted"/>
<dbReference type="Pfam" id="PF13548">
    <property type="entry name" value="DUF4126"/>
    <property type="match status" value="1"/>
</dbReference>
<accession>A0A7H0H554</accession>
<feature type="domain" description="DUF4126" evidence="2">
    <location>
        <begin position="6"/>
        <end position="169"/>
    </location>
</feature>
<evidence type="ECO:0000313" key="4">
    <source>
        <dbReference type="Proteomes" id="UP000516117"/>
    </source>
</evidence>
<evidence type="ECO:0000313" key="3">
    <source>
        <dbReference type="EMBL" id="QNP55670.1"/>
    </source>
</evidence>
<protein>
    <submittedName>
        <fullName evidence="3">DUF4126 domain-containing protein</fullName>
    </submittedName>
</protein>